<dbReference type="Proteomes" id="UP000242246">
    <property type="component" value="Unassembled WGS sequence"/>
</dbReference>
<organism evidence="4 5">
    <name type="scientific">Pseudolactococcus plantarum</name>
    <dbReference type="NCBI Taxonomy" id="1365"/>
    <lineage>
        <taxon>Bacteria</taxon>
        <taxon>Bacillati</taxon>
        <taxon>Bacillota</taxon>
        <taxon>Bacilli</taxon>
        <taxon>Lactobacillales</taxon>
        <taxon>Streptococcaceae</taxon>
        <taxon>Pseudolactococcus</taxon>
    </lineage>
</organism>
<gene>
    <name evidence="4" type="ORF">RU87_GL001602</name>
</gene>
<comment type="caution">
    <text evidence="4">The sequence shown here is derived from an EMBL/GenBank/DDBJ whole genome shotgun (WGS) entry which is preliminary data.</text>
</comment>
<keyword evidence="1 2" id="KW-0732">Signal</keyword>
<evidence type="ECO:0000313" key="5">
    <source>
        <dbReference type="Proteomes" id="UP000242246"/>
    </source>
</evidence>
<accession>A0A2A5RZU5</accession>
<evidence type="ECO:0000256" key="2">
    <source>
        <dbReference type="SAM" id="SignalP"/>
    </source>
</evidence>
<evidence type="ECO:0000259" key="3">
    <source>
        <dbReference type="SMART" id="SM00062"/>
    </source>
</evidence>
<evidence type="ECO:0000256" key="1">
    <source>
        <dbReference type="ARBA" id="ARBA00022729"/>
    </source>
</evidence>
<feature type="chain" id="PRO_5038903570" description="Solute-binding protein family 3/N-terminal domain-containing protein" evidence="2">
    <location>
        <begin position="25"/>
        <end position="275"/>
    </location>
</feature>
<dbReference type="InterPro" id="IPR001638">
    <property type="entry name" value="Solute-binding_3/MltF_N"/>
</dbReference>
<dbReference type="OrthoDB" id="9774451at2"/>
<reference evidence="4 5" key="1">
    <citation type="submission" date="2014-12" db="EMBL/GenBank/DDBJ databases">
        <title>Draft genome sequences of 10 type strains of Lactococcus.</title>
        <authorList>
            <person name="Sun Z."/>
            <person name="Zhong Z."/>
            <person name="Liu W."/>
            <person name="Zhang W."/>
            <person name="Zhang H."/>
        </authorList>
    </citation>
    <scope>NUCLEOTIDE SEQUENCE [LARGE SCALE GENOMIC DNA]</scope>
    <source>
        <strain evidence="4 5">DSM 20686</strain>
    </source>
</reference>
<dbReference type="PANTHER" id="PTHR35936">
    <property type="entry name" value="MEMBRANE-BOUND LYTIC MUREIN TRANSGLYCOSYLASE F"/>
    <property type="match status" value="1"/>
</dbReference>
<dbReference type="STRING" id="1348632.GCA_001591745_00989"/>
<dbReference type="EMBL" id="JXJX01000007">
    <property type="protein sequence ID" value="PCS06749.1"/>
    <property type="molecule type" value="Genomic_DNA"/>
</dbReference>
<dbReference type="AlphaFoldDB" id="A0A2A5RZU5"/>
<dbReference type="Pfam" id="PF00497">
    <property type="entry name" value="SBP_bac_3"/>
    <property type="match status" value="1"/>
</dbReference>
<dbReference type="SUPFAM" id="SSF53850">
    <property type="entry name" value="Periplasmic binding protein-like II"/>
    <property type="match status" value="1"/>
</dbReference>
<feature type="signal peptide" evidence="2">
    <location>
        <begin position="1"/>
        <end position="24"/>
    </location>
</feature>
<name>A0A2A5RZU5_9LACT</name>
<dbReference type="PANTHER" id="PTHR35936:SF17">
    <property type="entry name" value="ARGININE-BINDING EXTRACELLULAR PROTEIN ARTP"/>
    <property type="match status" value="1"/>
</dbReference>
<proteinExistence type="predicted"/>
<evidence type="ECO:0000313" key="4">
    <source>
        <dbReference type="EMBL" id="PCS06749.1"/>
    </source>
</evidence>
<dbReference type="RefSeq" id="WP_068162434.1">
    <property type="nucleotide sequence ID" value="NZ_JXJX01000007.1"/>
</dbReference>
<feature type="domain" description="Solute-binding protein family 3/N-terminal" evidence="3">
    <location>
        <begin position="43"/>
        <end position="270"/>
    </location>
</feature>
<dbReference type="SMART" id="SM00062">
    <property type="entry name" value="PBPb"/>
    <property type="match status" value="1"/>
</dbReference>
<sequence length="275" mass="30235">MKKTMVKKMATLTVLGLTAFGLVACGNSKKSSDGLTKVKDAGKLTVATASGYAPYEFIDMKTDPKKIIGVDMAFSQKLADKLGVKLDVKDMQFSSILGSVTGGKVDMAIAGMTETEERAKSVDFSDPYVVNENVTVVRAGDEDKWTKQSDFESLKMVVQKATTQEAVVKDYYKPKQMVSLDTVPEMMMNLKENKVDATVIEASVAKSIIAKDSSFAIAKYELPKKYRYVNTAIAVEKGNKTLLAEINKMVKECKDNGDFDKWFEKYDKIAAESGN</sequence>
<dbReference type="PROSITE" id="PS51257">
    <property type="entry name" value="PROKAR_LIPOPROTEIN"/>
    <property type="match status" value="1"/>
</dbReference>
<protein>
    <recommendedName>
        <fullName evidence="3">Solute-binding protein family 3/N-terminal domain-containing protein</fullName>
    </recommendedName>
</protein>
<dbReference type="Gene3D" id="3.40.190.10">
    <property type="entry name" value="Periplasmic binding protein-like II"/>
    <property type="match status" value="2"/>
</dbReference>
<keyword evidence="5" id="KW-1185">Reference proteome</keyword>